<organism evidence="1 2">
    <name type="scientific">Sphingobacterium thermophilum</name>
    <dbReference type="NCBI Taxonomy" id="768534"/>
    <lineage>
        <taxon>Bacteria</taxon>
        <taxon>Pseudomonadati</taxon>
        <taxon>Bacteroidota</taxon>
        <taxon>Sphingobacteriia</taxon>
        <taxon>Sphingobacteriales</taxon>
        <taxon>Sphingobacteriaceae</taxon>
        <taxon>Sphingobacterium</taxon>
    </lineage>
</organism>
<gene>
    <name evidence="1" type="ORF">GCM10023173_01640</name>
</gene>
<dbReference type="EMBL" id="BAABGR010000003">
    <property type="protein sequence ID" value="GAA4510363.1"/>
    <property type="molecule type" value="Genomic_DNA"/>
</dbReference>
<name>A0ABP8QUS2_9SPHI</name>
<evidence type="ECO:0000313" key="1">
    <source>
        <dbReference type="EMBL" id="GAA4510363.1"/>
    </source>
</evidence>
<dbReference type="Proteomes" id="UP001500394">
    <property type="component" value="Unassembled WGS sequence"/>
</dbReference>
<accession>A0ABP8QUS2</accession>
<dbReference type="InterPro" id="IPR014984">
    <property type="entry name" value="HopJ"/>
</dbReference>
<dbReference type="RefSeq" id="WP_345063343.1">
    <property type="nucleotide sequence ID" value="NZ_BAABGR010000003.1"/>
</dbReference>
<evidence type="ECO:0000313" key="2">
    <source>
        <dbReference type="Proteomes" id="UP001500394"/>
    </source>
</evidence>
<dbReference type="Gene3D" id="3.20.160.10">
    <property type="entry name" value="vpa0580 domain like"/>
    <property type="match status" value="1"/>
</dbReference>
<sequence>MSLQELLLHLQTKQKVFKDVLTFIQQHYNYRPTSFWNGEIVNAANENQGSARILYFAKLNNLSEEDTLNLFAEHYEEVKFTPEGDSHPNIRQFIRYGWNGVAFEQPVLSKK</sequence>
<keyword evidence="2" id="KW-1185">Reference proteome</keyword>
<dbReference type="InterPro" id="IPR038604">
    <property type="entry name" value="HopJ_sf"/>
</dbReference>
<reference evidence="2" key="1">
    <citation type="journal article" date="2019" name="Int. J. Syst. Evol. Microbiol.">
        <title>The Global Catalogue of Microorganisms (GCM) 10K type strain sequencing project: providing services to taxonomists for standard genome sequencing and annotation.</title>
        <authorList>
            <consortium name="The Broad Institute Genomics Platform"/>
            <consortium name="The Broad Institute Genome Sequencing Center for Infectious Disease"/>
            <person name="Wu L."/>
            <person name="Ma J."/>
        </authorList>
    </citation>
    <scope>NUCLEOTIDE SEQUENCE [LARGE SCALE GENOMIC DNA]</scope>
    <source>
        <strain evidence="2">JCM 17858</strain>
    </source>
</reference>
<comment type="caution">
    <text evidence="1">The sequence shown here is derived from an EMBL/GenBank/DDBJ whole genome shotgun (WGS) entry which is preliminary data.</text>
</comment>
<proteinExistence type="predicted"/>
<dbReference type="Pfam" id="PF08888">
    <property type="entry name" value="HopJ"/>
    <property type="match status" value="1"/>
</dbReference>
<protein>
    <submittedName>
        <fullName evidence="1">HopJ type III effector protein</fullName>
    </submittedName>
</protein>